<evidence type="ECO:0000259" key="3">
    <source>
        <dbReference type="Pfam" id="PF14620"/>
    </source>
</evidence>
<evidence type="ECO:0000313" key="5">
    <source>
        <dbReference type="EMBL" id="SFF75065.1"/>
    </source>
</evidence>
<dbReference type="Pfam" id="PF03413">
    <property type="entry name" value="PepSY"/>
    <property type="match status" value="1"/>
</dbReference>
<keyword evidence="6" id="KW-1185">Reference proteome</keyword>
<evidence type="ECO:0000313" key="6">
    <source>
        <dbReference type="Proteomes" id="UP000198661"/>
    </source>
</evidence>
<dbReference type="Proteomes" id="UP000198661">
    <property type="component" value="Unassembled WGS sequence"/>
</dbReference>
<feature type="domain" description="Sporulation protein YpeB PepSY1 and PepSY2" evidence="3">
    <location>
        <begin position="183"/>
        <end position="373"/>
    </location>
</feature>
<dbReference type="InterPro" id="IPR014239">
    <property type="entry name" value="YpeB_PepSY1-2"/>
</dbReference>
<keyword evidence="1" id="KW-0175">Coiled coil</keyword>
<dbReference type="AlphaFoldDB" id="A0A1I2L782"/>
<dbReference type="Pfam" id="PF14620">
    <property type="entry name" value="YPEB_PepSY1-2"/>
    <property type="match status" value="1"/>
</dbReference>
<protein>
    <submittedName>
        <fullName evidence="5">Spore germination protein</fullName>
    </submittedName>
</protein>
<dbReference type="InterPro" id="IPR025711">
    <property type="entry name" value="PepSY"/>
</dbReference>
<evidence type="ECO:0000259" key="4">
    <source>
        <dbReference type="Pfam" id="PF20769"/>
    </source>
</evidence>
<dbReference type="RefSeq" id="WP_092035923.1">
    <property type="nucleotide sequence ID" value="NZ_FOOK01000004.1"/>
</dbReference>
<name>A0A1I2L782_9BACL</name>
<evidence type="ECO:0000259" key="2">
    <source>
        <dbReference type="Pfam" id="PF03413"/>
    </source>
</evidence>
<feature type="coiled-coil region" evidence="1">
    <location>
        <begin position="135"/>
        <end position="162"/>
    </location>
</feature>
<dbReference type="STRING" id="201973.SAMN04488025_104121"/>
<dbReference type="InterPro" id="IPR048402">
    <property type="entry name" value="YpeB_N"/>
</dbReference>
<evidence type="ECO:0000256" key="1">
    <source>
        <dbReference type="SAM" id="Coils"/>
    </source>
</evidence>
<dbReference type="GO" id="GO:0009847">
    <property type="term" value="P:spore germination"/>
    <property type="evidence" value="ECO:0007669"/>
    <property type="project" value="InterPro"/>
</dbReference>
<accession>A0A1I2L782</accession>
<feature type="domain" description="Sporulation protein YpeB N-terminal" evidence="4">
    <location>
        <begin position="30"/>
        <end position="165"/>
    </location>
</feature>
<proteinExistence type="predicted"/>
<gene>
    <name evidence="5" type="ORF">SAMN04488025_104121</name>
</gene>
<sequence>MYRRIAVILLPVALIGLVGTTVWGYQENQEKNALLIKAENQYQRAFHDLNFHMNKLQDELGKSLALGSRRQISQCLTNVWRLAYAAQSDLGQLPLSLVPFDKTEEFLAKIGQFAYQVGLRDLDREPLTDKEWNTLRSLYNRSNQIQRDLQKLQKQVLEKNLRWMDVELALASEDKKMDNTIIDGFRRVDRLVNEYPEVDWGPTVNNMSMNQLKDFRKLKGKRITAEEAKKRFAKVLDRPDTRGIEVTSGVKGDASTYSLRLKRGKHTVYADVTKVGGHVLWMMFDRPIGKKKMSLEQAEGRAEAFLDRLRYPFMEVVSYDEKDNAAIFSLVRREGKVRIYPETVTVKVALDNGEVLAFSADEFVFNHRDRNIPKPKLTLEEARKRLSRRLRVQDQQLALILNDQGKEVLCYEFLGTLGESQYRVLINARNGDEEVVEKLEKTDLERI</sequence>
<dbReference type="EMBL" id="FOOK01000004">
    <property type="protein sequence ID" value="SFF75065.1"/>
    <property type="molecule type" value="Genomic_DNA"/>
</dbReference>
<feature type="domain" description="PepSY" evidence="2">
    <location>
        <begin position="376"/>
        <end position="432"/>
    </location>
</feature>
<dbReference type="OrthoDB" id="2372097at2"/>
<dbReference type="Pfam" id="PF20769">
    <property type="entry name" value="YPEB_N"/>
    <property type="match status" value="1"/>
</dbReference>
<reference evidence="5 6" key="1">
    <citation type="submission" date="2016-10" db="EMBL/GenBank/DDBJ databases">
        <authorList>
            <person name="de Groot N.N."/>
        </authorList>
    </citation>
    <scope>NUCLEOTIDE SEQUENCE [LARGE SCALE GENOMIC DNA]</scope>
    <source>
        <strain evidence="5 6">DSM 44945</strain>
    </source>
</reference>
<dbReference type="NCBIfam" id="TIGR02889">
    <property type="entry name" value="spore_YpeB"/>
    <property type="match status" value="1"/>
</dbReference>
<organism evidence="5 6">
    <name type="scientific">Planifilum fulgidum</name>
    <dbReference type="NCBI Taxonomy" id="201973"/>
    <lineage>
        <taxon>Bacteria</taxon>
        <taxon>Bacillati</taxon>
        <taxon>Bacillota</taxon>
        <taxon>Bacilli</taxon>
        <taxon>Bacillales</taxon>
        <taxon>Thermoactinomycetaceae</taxon>
        <taxon>Planifilum</taxon>
    </lineage>
</organism>